<dbReference type="RefSeq" id="XP_009532365.1">
    <property type="nucleotide sequence ID" value="XM_009534070.1"/>
</dbReference>
<keyword evidence="2" id="KW-1185">Reference proteome</keyword>
<dbReference type="AlphaFoldDB" id="G4ZYJ9"/>
<protein>
    <submittedName>
        <fullName evidence="1">Uncharacterized protein</fullName>
    </submittedName>
</protein>
<gene>
    <name evidence="1" type="ORF">PHYSODRAFT_515309</name>
</gene>
<reference evidence="1 2" key="1">
    <citation type="journal article" date="2006" name="Science">
        <title>Phytophthora genome sequences uncover evolutionary origins and mechanisms of pathogenesis.</title>
        <authorList>
            <person name="Tyler B.M."/>
            <person name="Tripathy S."/>
            <person name="Zhang X."/>
            <person name="Dehal P."/>
            <person name="Jiang R.H."/>
            <person name="Aerts A."/>
            <person name="Arredondo F.D."/>
            <person name="Baxter L."/>
            <person name="Bensasson D."/>
            <person name="Beynon J.L."/>
            <person name="Chapman J."/>
            <person name="Damasceno C.M."/>
            <person name="Dorrance A.E."/>
            <person name="Dou D."/>
            <person name="Dickerman A.W."/>
            <person name="Dubchak I.L."/>
            <person name="Garbelotto M."/>
            <person name="Gijzen M."/>
            <person name="Gordon S.G."/>
            <person name="Govers F."/>
            <person name="Grunwald N.J."/>
            <person name="Huang W."/>
            <person name="Ivors K.L."/>
            <person name="Jones R.W."/>
            <person name="Kamoun S."/>
            <person name="Krampis K."/>
            <person name="Lamour K.H."/>
            <person name="Lee M.K."/>
            <person name="McDonald W.H."/>
            <person name="Medina M."/>
            <person name="Meijer H.J."/>
            <person name="Nordberg E.K."/>
            <person name="Maclean D.J."/>
            <person name="Ospina-Giraldo M.D."/>
            <person name="Morris P.F."/>
            <person name="Phuntumart V."/>
            <person name="Putnam N.H."/>
            <person name="Rash S."/>
            <person name="Rose J.K."/>
            <person name="Sakihama Y."/>
            <person name="Salamov A.A."/>
            <person name="Savidor A."/>
            <person name="Scheuring C.F."/>
            <person name="Smith B.M."/>
            <person name="Sobral B.W."/>
            <person name="Terry A."/>
            <person name="Torto-Alalibo T.A."/>
            <person name="Win J."/>
            <person name="Xu Z."/>
            <person name="Zhang H."/>
            <person name="Grigoriev I.V."/>
            <person name="Rokhsar D.S."/>
            <person name="Boore J.L."/>
        </authorList>
    </citation>
    <scope>NUCLEOTIDE SEQUENCE [LARGE SCALE GENOMIC DNA]</scope>
    <source>
        <strain evidence="1 2">P6497</strain>
    </source>
</reference>
<sequence length="287" mass="32901">MRERARLIQQQRSNKELLEALQVQRLSLATTGSMVHSSSYNNKMTAPFDALTRLGTNFRERQRTLLEMRHDRLQFARQFMLRQLHCLGMDEYCDRKKFKTDHGDLMWLNFEIVPLPEAQSIKATVQALQHFVHNIEINISDATGDVTVRENDNAMPDSAVAQHRLVTKIDNLEVESNHVAFGEYYPATPGLQEQALMICDVVEEDKLFPYRHSERLRQDVITIISLVSHQGEDGKPIIVMARWLCQRILKSVIPVPQFAVNRIRDNAEKGAQAMLSCCFNSSTMSSS</sequence>
<organism evidence="1 2">
    <name type="scientific">Phytophthora sojae (strain P6497)</name>
    <name type="common">Soybean stem and root rot agent</name>
    <name type="synonym">Phytophthora megasperma f. sp. glycines</name>
    <dbReference type="NCBI Taxonomy" id="1094619"/>
    <lineage>
        <taxon>Eukaryota</taxon>
        <taxon>Sar</taxon>
        <taxon>Stramenopiles</taxon>
        <taxon>Oomycota</taxon>
        <taxon>Peronosporomycetes</taxon>
        <taxon>Peronosporales</taxon>
        <taxon>Peronosporaceae</taxon>
        <taxon>Phytophthora</taxon>
    </lineage>
</organism>
<dbReference type="GeneID" id="20659650"/>
<evidence type="ECO:0000313" key="2">
    <source>
        <dbReference type="Proteomes" id="UP000002640"/>
    </source>
</evidence>
<proteinExistence type="predicted"/>
<dbReference type="KEGG" id="psoj:PHYSODRAFT_515309"/>
<name>G4ZYJ9_PHYSP</name>
<accession>G4ZYJ9</accession>
<dbReference type="InParanoid" id="G4ZYJ9"/>
<evidence type="ECO:0000313" key="1">
    <source>
        <dbReference type="EMBL" id="EGZ12032.1"/>
    </source>
</evidence>
<dbReference type="Proteomes" id="UP000002640">
    <property type="component" value="Unassembled WGS sequence"/>
</dbReference>
<dbReference type="EMBL" id="JH159157">
    <property type="protein sequence ID" value="EGZ12032.1"/>
    <property type="molecule type" value="Genomic_DNA"/>
</dbReference>
<dbReference type="OMA" id="ENDNAMP"/>